<dbReference type="GeneID" id="113210320"/>
<protein>
    <submittedName>
        <fullName evidence="5">Uncharacterized protein LOC113210320</fullName>
    </submittedName>
</protein>
<feature type="compositionally biased region" description="Polar residues" evidence="2">
    <location>
        <begin position="645"/>
        <end position="657"/>
    </location>
</feature>
<reference evidence="5" key="1">
    <citation type="submission" date="2025-08" db="UniProtKB">
        <authorList>
            <consortium name="RefSeq"/>
        </authorList>
    </citation>
    <scope>IDENTIFICATION</scope>
    <source>
        <tissue evidence="5">Whole organism</tissue>
    </source>
</reference>
<proteinExistence type="predicted"/>
<accession>A0A9C6U217</accession>
<feature type="region of interest" description="Disordered" evidence="2">
    <location>
        <begin position="461"/>
        <end position="538"/>
    </location>
</feature>
<dbReference type="Proteomes" id="UP000504606">
    <property type="component" value="Unplaced"/>
</dbReference>
<feature type="compositionally biased region" description="Pro residues" evidence="2">
    <location>
        <begin position="500"/>
        <end position="509"/>
    </location>
</feature>
<name>A0A9C6U217_FRAOC</name>
<feature type="domain" description="CABIT" evidence="3">
    <location>
        <begin position="58"/>
        <end position="344"/>
    </location>
</feature>
<feature type="compositionally biased region" description="Low complexity" evidence="2">
    <location>
        <begin position="479"/>
        <end position="490"/>
    </location>
</feature>
<dbReference type="PANTHER" id="PTHR14454">
    <property type="entry name" value="GRB2-ASSOCIATED AND REGULATOR OF MAPK PROTEIN FAMILY MEMBER"/>
    <property type="match status" value="1"/>
</dbReference>
<dbReference type="InterPro" id="IPR052281">
    <property type="entry name" value="GAREM"/>
</dbReference>
<dbReference type="RefSeq" id="XP_052123831.1">
    <property type="nucleotide sequence ID" value="XM_052267871.1"/>
</dbReference>
<evidence type="ECO:0000256" key="2">
    <source>
        <dbReference type="SAM" id="MobiDB-lite"/>
    </source>
</evidence>
<evidence type="ECO:0000313" key="4">
    <source>
        <dbReference type="Proteomes" id="UP000504606"/>
    </source>
</evidence>
<dbReference type="KEGG" id="foc:113210320"/>
<dbReference type="InterPro" id="IPR025946">
    <property type="entry name" value="CABIT_dom"/>
</dbReference>
<feature type="compositionally biased region" description="Low complexity" evidence="2">
    <location>
        <begin position="526"/>
        <end position="538"/>
    </location>
</feature>
<feature type="compositionally biased region" description="Low complexity" evidence="2">
    <location>
        <begin position="419"/>
        <end position="434"/>
    </location>
</feature>
<evidence type="ECO:0000256" key="1">
    <source>
        <dbReference type="ARBA" id="ARBA00022553"/>
    </source>
</evidence>
<dbReference type="AlphaFoldDB" id="A0A9C6U217"/>
<organism evidence="4 5">
    <name type="scientific">Frankliniella occidentalis</name>
    <name type="common">Western flower thrips</name>
    <name type="synonym">Euthrips occidentalis</name>
    <dbReference type="NCBI Taxonomy" id="133901"/>
    <lineage>
        <taxon>Eukaryota</taxon>
        <taxon>Metazoa</taxon>
        <taxon>Ecdysozoa</taxon>
        <taxon>Arthropoda</taxon>
        <taxon>Hexapoda</taxon>
        <taxon>Insecta</taxon>
        <taxon>Pterygota</taxon>
        <taxon>Neoptera</taxon>
        <taxon>Paraneoptera</taxon>
        <taxon>Thysanoptera</taxon>
        <taxon>Terebrantia</taxon>
        <taxon>Thripoidea</taxon>
        <taxon>Thripidae</taxon>
        <taxon>Frankliniella</taxon>
    </lineage>
</organism>
<feature type="region of interest" description="Disordered" evidence="2">
    <location>
        <begin position="399"/>
        <end position="436"/>
    </location>
</feature>
<feature type="region of interest" description="Disordered" evidence="2">
    <location>
        <begin position="630"/>
        <end position="676"/>
    </location>
</feature>
<dbReference type="Pfam" id="PF12736">
    <property type="entry name" value="CABIT"/>
    <property type="match status" value="1"/>
</dbReference>
<dbReference type="OrthoDB" id="6077228at2759"/>
<feature type="compositionally biased region" description="Low complexity" evidence="2">
    <location>
        <begin position="634"/>
        <end position="643"/>
    </location>
</feature>
<feature type="compositionally biased region" description="Pro residues" evidence="2">
    <location>
        <begin position="469"/>
        <end position="478"/>
    </location>
</feature>
<keyword evidence="1" id="KW-0597">Phosphoprotein</keyword>
<gene>
    <name evidence="5" type="primary">LOC113210320</name>
</gene>
<evidence type="ECO:0000313" key="5">
    <source>
        <dbReference type="RefSeq" id="XP_052123831.1"/>
    </source>
</evidence>
<keyword evidence="4" id="KW-1185">Reference proteome</keyword>
<sequence length="715" mass="75270">MSSMCQEGYRRMLTLPVLFPCCRCAGMAAPDGQVVCATARWAPGGRPLGEVVRGGAPLPAVLRIVRGSCGGLGVPSLPHPSLQPTVMLVSAGRRRQIIAQAVKLRPGRGPVAVGPRLSIPETYAGWFELLSEEGRAGRCVESVAELSRRPCPCLVREPLRAILAKEAVKGDSDEASGSAVQAADSSRTLAVGETISPGEEVSLPGGSNHPRGRYLTCCTSRGDTVLLSLEQRGRFSPLAKEHNISGAHSARTLLAKRLPLTVRLLHGPPPRPARPLTRPRKAANLGHFTPDLPLRLLAAYEEEQVFAYPLQKENASLVAVPLSASLKVLRTRNDDVLRSLPEFARVAEKCTRLLAEVQDRIHVIDAKASPSPSSPAVGPASDGKTWRGVPFLRRSASSDAANLLASPRPHQDENRAPGTLATASSSPRLSASAAVTPDEYDEIDQIYDYVRGFAPLPKSIAAPVRSTSPPSPTSPPASSPRGSPPGAAVSGRISSGAPTPTKPEPPPIETIPSKKVSSAGKVHGHALNGGLSQGQLLLHPHHPHHHLHQHHHVPPAVVAAGVPQKAEKRSRHKESKGTRLYLKHLPSNGVAPTGLGHSAARYKSLNNIHGAMDLETAGAAGVIVASPTPPPAQGPAVAGAAVGTLDSSHSGGRTSGDSGPGNKLPEKRSRKLSRPRSLTNLVWEMRGGAPPVAPLEAHRGRLSLTGHKRLGTLYL</sequence>
<dbReference type="PANTHER" id="PTHR14454:SF11">
    <property type="entry name" value="SERRANO, ISOFORM F"/>
    <property type="match status" value="1"/>
</dbReference>
<evidence type="ECO:0000259" key="3">
    <source>
        <dbReference type="Pfam" id="PF12736"/>
    </source>
</evidence>